<feature type="coiled-coil region" evidence="1">
    <location>
        <begin position="104"/>
        <end position="216"/>
    </location>
</feature>
<dbReference type="PROSITE" id="PS01129">
    <property type="entry name" value="PSI_RLU"/>
    <property type="match status" value="1"/>
</dbReference>
<proteinExistence type="predicted"/>
<dbReference type="PANTHER" id="PTHR21600">
    <property type="entry name" value="MITOCHONDRIAL RNA PSEUDOURIDINE SYNTHASE"/>
    <property type="match status" value="1"/>
</dbReference>
<dbReference type="GO" id="GO:0000455">
    <property type="term" value="P:enzyme-directed rRNA pseudouridine synthesis"/>
    <property type="evidence" value="ECO:0007669"/>
    <property type="project" value="TreeGrafter"/>
</dbReference>
<evidence type="ECO:0000313" key="4">
    <source>
        <dbReference type="Proteomes" id="UP000195975"/>
    </source>
</evidence>
<gene>
    <name evidence="3" type="ORF">B5F96_13275</name>
</gene>
<dbReference type="InterPro" id="IPR006145">
    <property type="entry name" value="PsdUridine_synth_RsuA/RluA"/>
</dbReference>
<dbReference type="RefSeq" id="WP_021861864.1">
    <property type="nucleotide sequence ID" value="NZ_CABJAU010000026.1"/>
</dbReference>
<dbReference type="PANTHER" id="PTHR21600:SF89">
    <property type="entry name" value="RIBOSOMAL LARGE SUBUNIT PSEUDOURIDINE SYNTHASE A"/>
    <property type="match status" value="1"/>
</dbReference>
<dbReference type="Pfam" id="PF00849">
    <property type="entry name" value="PseudoU_synth_2"/>
    <property type="match status" value="1"/>
</dbReference>
<dbReference type="CDD" id="cd02869">
    <property type="entry name" value="PseudoU_synth_RluA_like"/>
    <property type="match status" value="1"/>
</dbReference>
<evidence type="ECO:0000256" key="1">
    <source>
        <dbReference type="SAM" id="Coils"/>
    </source>
</evidence>
<reference evidence="4" key="1">
    <citation type="submission" date="2017-04" db="EMBL/GenBank/DDBJ databases">
        <title>Function of individual gut microbiota members based on whole genome sequencing of pure cultures obtained from chicken caecum.</title>
        <authorList>
            <person name="Medvecky M."/>
            <person name="Cejkova D."/>
            <person name="Polansky O."/>
            <person name="Karasova D."/>
            <person name="Kubasova T."/>
            <person name="Cizek A."/>
            <person name="Rychlik I."/>
        </authorList>
    </citation>
    <scope>NUCLEOTIDE SEQUENCE [LARGE SCALE GENOMIC DNA]</scope>
    <source>
        <strain evidence="4">An42</strain>
    </source>
</reference>
<dbReference type="Proteomes" id="UP000195975">
    <property type="component" value="Unassembled WGS sequence"/>
</dbReference>
<dbReference type="Gene3D" id="3.30.2350.10">
    <property type="entry name" value="Pseudouridine synthase"/>
    <property type="match status" value="1"/>
</dbReference>
<organism evidence="3 4">
    <name type="scientific">Parabacteroides johnsonii</name>
    <dbReference type="NCBI Taxonomy" id="387661"/>
    <lineage>
        <taxon>Bacteria</taxon>
        <taxon>Pseudomonadati</taxon>
        <taxon>Bacteroidota</taxon>
        <taxon>Bacteroidia</taxon>
        <taxon>Bacteroidales</taxon>
        <taxon>Tannerellaceae</taxon>
        <taxon>Parabacteroides</taxon>
    </lineage>
</organism>
<dbReference type="SUPFAM" id="SSF55120">
    <property type="entry name" value="Pseudouridine synthase"/>
    <property type="match status" value="1"/>
</dbReference>
<sequence>MDKLHYFADSISLLSLPEKFTYPFHYTPHPLCVAAAGEVGRYLEAKGEWQEELRKGKMFGVLIVRTGGGKVGYLAAFSGILAGKNQHAYFVPPVYDVQEPDGFFRIEEEQISGINRRIEELQEEERYKDCKRRLADETIFAGQVLDEMRCRMKAAKAERDRQRSTATLGNPEWLIRESQFQKAELKRQKQYWKTRLASLQAEIEAYDMEIERLRTERKTRSAALQQWLFKQFRMLNALGEEQDLCDLFKDTVQKTPPAGAGECAAPKLLQYAYRNGWQPLAMAEFWWGDSPKNEIRRHGYYYPACKGKCGPILKHMLQGLDVEENPLETDVHRDAELEIVYEDESLLVVNKPAGMLSVPGKSDVDSVYQRVRRMYPGATGPMVVHRLDMATSGLMLVAKTKEVHQNLQAQFKNRTVCKRYVAWLDGIVEEKEGHLELPLRSDPEDRPRQVVDVVHGKPAVTDYRVLRYGGCKGGLRTTPTVVSFVPKTGRTHQLRVHSAHPLGLNAPIVGDELYGKKADRLYLHAEYLGFTHPVSGVYMEVEKEAGFDDLL</sequence>
<dbReference type="AlphaFoldDB" id="A0A9Q5X7F6"/>
<dbReference type="GO" id="GO:0140098">
    <property type="term" value="F:catalytic activity, acting on RNA"/>
    <property type="evidence" value="ECO:0007669"/>
    <property type="project" value="UniProtKB-ARBA"/>
</dbReference>
<dbReference type="InterPro" id="IPR050188">
    <property type="entry name" value="RluA_PseudoU_synthase"/>
</dbReference>
<dbReference type="EMBL" id="NFIJ01000015">
    <property type="protein sequence ID" value="OUO04210.1"/>
    <property type="molecule type" value="Genomic_DNA"/>
</dbReference>
<accession>A0A9Q5X7F6</accession>
<name>A0A9Q5X7F6_9BACT</name>
<feature type="domain" description="Pseudouridine synthase RsuA/RluA-like" evidence="2">
    <location>
        <begin position="346"/>
        <end position="500"/>
    </location>
</feature>
<protein>
    <submittedName>
        <fullName evidence="3">RNA pseudouridine synthase</fullName>
    </submittedName>
</protein>
<dbReference type="GO" id="GO:0003723">
    <property type="term" value="F:RNA binding"/>
    <property type="evidence" value="ECO:0007669"/>
    <property type="project" value="InterPro"/>
</dbReference>
<keyword evidence="1" id="KW-0175">Coiled coil</keyword>
<evidence type="ECO:0000259" key="2">
    <source>
        <dbReference type="Pfam" id="PF00849"/>
    </source>
</evidence>
<dbReference type="InterPro" id="IPR020103">
    <property type="entry name" value="PsdUridine_synth_cat_dom_sf"/>
</dbReference>
<dbReference type="InterPro" id="IPR006224">
    <property type="entry name" value="PsdUridine_synth_RluA-like_CS"/>
</dbReference>
<evidence type="ECO:0000313" key="3">
    <source>
        <dbReference type="EMBL" id="OUO04210.1"/>
    </source>
</evidence>
<comment type="caution">
    <text evidence="3">The sequence shown here is derived from an EMBL/GenBank/DDBJ whole genome shotgun (WGS) entry which is preliminary data.</text>
</comment>
<dbReference type="GO" id="GO:0009982">
    <property type="term" value="F:pseudouridine synthase activity"/>
    <property type="evidence" value="ECO:0007669"/>
    <property type="project" value="InterPro"/>
</dbReference>